<gene>
    <name evidence="1" type="ordered locus">Bcep18194_C7354</name>
</gene>
<dbReference type="PATRIC" id="fig|482957.22.peg.7942"/>
<reference evidence="1" key="1">
    <citation type="submission" date="2009-01" db="EMBL/GenBank/DDBJ databases">
        <title>Complete sequence of chromosome 3 of Burkholderia sp. 383.</title>
        <authorList>
            <consortium name="US DOE Joint Genome Institute"/>
            <person name="Copeland A."/>
            <person name="Lucas S."/>
            <person name="Lapidus A."/>
            <person name="Barry K."/>
            <person name="Detter J.C."/>
            <person name="Glavina T."/>
            <person name="Hammon N."/>
            <person name="Israni S."/>
            <person name="Pitluck S."/>
            <person name="Chain P."/>
            <person name="Malfatti S."/>
            <person name="Shin M."/>
            <person name="Vergez L."/>
            <person name="Schmutz J."/>
            <person name="Larimer F."/>
            <person name="Land M."/>
            <person name="Kyrpides N."/>
            <person name="Lykidis A."/>
            <person name="Richardson P."/>
        </authorList>
    </citation>
    <scope>NUCLEOTIDE SEQUENCE</scope>
    <source>
        <strain evidence="1">383</strain>
    </source>
</reference>
<dbReference type="Pfam" id="PF08734">
    <property type="entry name" value="GYD"/>
    <property type="match status" value="1"/>
</dbReference>
<dbReference type="KEGG" id="bur:Bcep18194_C7354"/>
<name>Q39MB8_BURL3</name>
<keyword evidence="2" id="KW-1185">Reference proteome</keyword>
<evidence type="ECO:0008006" key="3">
    <source>
        <dbReference type="Google" id="ProtNLM"/>
    </source>
</evidence>
<evidence type="ECO:0000313" key="2">
    <source>
        <dbReference type="Proteomes" id="UP000002705"/>
    </source>
</evidence>
<protein>
    <recommendedName>
        <fullName evidence="3">GYD family protein</fullName>
    </recommendedName>
</protein>
<proteinExistence type="predicted"/>
<dbReference type="HOGENOM" id="CLU_155227_2_0_4"/>
<dbReference type="EMBL" id="CP000150">
    <property type="protein sequence ID" value="ABB06398.1"/>
    <property type="molecule type" value="Genomic_DNA"/>
</dbReference>
<dbReference type="AlphaFoldDB" id="Q39MB8"/>
<sequence length="106" mass="11449">MDSLTIGGNMATYIVLMNWTDQGMQSVKDTVQRAKSFQEGAKAMGVTVSSLNWTLGPYDIVATLDAPDDETATRLGLMVAQLGNVRTVSMRAFGEAEMERIVGGMK</sequence>
<accession>Q39MB8</accession>
<evidence type="ECO:0000313" key="1">
    <source>
        <dbReference type="EMBL" id="ABB06398.1"/>
    </source>
</evidence>
<dbReference type="InterPro" id="IPR014845">
    <property type="entry name" value="GYD/TTHA1554"/>
</dbReference>
<dbReference type="Proteomes" id="UP000002705">
    <property type="component" value="Chromosome 3"/>
</dbReference>
<organism evidence="1 2">
    <name type="scientific">Burkholderia lata (strain ATCC 17760 / DSM 23089 / LMG 22485 / NCIMB 9086 / R18194 / 383)</name>
    <dbReference type="NCBI Taxonomy" id="482957"/>
    <lineage>
        <taxon>Bacteria</taxon>
        <taxon>Pseudomonadati</taxon>
        <taxon>Pseudomonadota</taxon>
        <taxon>Betaproteobacteria</taxon>
        <taxon>Burkholderiales</taxon>
        <taxon>Burkholderiaceae</taxon>
        <taxon>Burkholderia</taxon>
        <taxon>Burkholderia cepacia complex</taxon>
    </lineage>
</organism>